<evidence type="ECO:0000256" key="2">
    <source>
        <dbReference type="PIRNR" id="PIRNR000077"/>
    </source>
</evidence>
<dbReference type="Gene3D" id="3.40.30.10">
    <property type="entry name" value="Glutaredoxin"/>
    <property type="match status" value="1"/>
</dbReference>
<feature type="site" description="Deprotonates C-terminal active site Cys" evidence="3">
    <location>
        <position position="27"/>
    </location>
</feature>
<feature type="active site" description="Nucleophile" evidence="3">
    <location>
        <position position="36"/>
    </location>
</feature>
<keyword evidence="4" id="KW-0676">Redox-active center</keyword>
<dbReference type="PRINTS" id="PR00421">
    <property type="entry name" value="THIOREDOXIN"/>
</dbReference>
<dbReference type="InterPro" id="IPR005746">
    <property type="entry name" value="Thioredoxin"/>
</dbReference>
<accession>A0ABD6ETJ8</accession>
<dbReference type="Proteomes" id="UP001608902">
    <property type="component" value="Unassembled WGS sequence"/>
</dbReference>
<dbReference type="PANTHER" id="PTHR46115">
    <property type="entry name" value="THIOREDOXIN-LIKE PROTEIN 1"/>
    <property type="match status" value="1"/>
</dbReference>
<dbReference type="EMBL" id="JBGFUD010009746">
    <property type="protein sequence ID" value="MFH4982636.1"/>
    <property type="molecule type" value="Genomic_DNA"/>
</dbReference>
<evidence type="ECO:0000313" key="6">
    <source>
        <dbReference type="EMBL" id="MFH4982636.1"/>
    </source>
</evidence>
<feature type="site" description="Contributes to redox potential value" evidence="3">
    <location>
        <position position="35"/>
    </location>
</feature>
<dbReference type="InterPro" id="IPR013766">
    <property type="entry name" value="Thioredoxin_domain"/>
</dbReference>
<comment type="similarity">
    <text evidence="2">Belongs to the thioredoxin family.</text>
</comment>
<dbReference type="SUPFAM" id="SSF52833">
    <property type="entry name" value="Thioredoxin-like"/>
    <property type="match status" value="1"/>
</dbReference>
<feature type="domain" description="Thioredoxin" evidence="5">
    <location>
        <begin position="1"/>
        <end position="107"/>
    </location>
</feature>
<protein>
    <recommendedName>
        <fullName evidence="2">Thioredoxin</fullName>
    </recommendedName>
</protein>
<dbReference type="AlphaFoldDB" id="A0ABD6ETJ8"/>
<keyword evidence="1 4" id="KW-1015">Disulfide bond</keyword>
<dbReference type="CDD" id="cd02947">
    <property type="entry name" value="TRX_family"/>
    <property type="match status" value="1"/>
</dbReference>
<feature type="disulfide bond" description="Redox-active" evidence="4">
    <location>
        <begin position="33"/>
        <end position="36"/>
    </location>
</feature>
<name>A0ABD6ETJ8_9BILA</name>
<gene>
    <name evidence="6" type="ORF">AB6A40_009345</name>
</gene>
<evidence type="ECO:0000256" key="3">
    <source>
        <dbReference type="PIRSR" id="PIRSR000077-1"/>
    </source>
</evidence>
<dbReference type="PROSITE" id="PS51352">
    <property type="entry name" value="THIOREDOXIN_2"/>
    <property type="match status" value="1"/>
</dbReference>
<feature type="site" description="Contributes to redox potential value" evidence="3">
    <location>
        <position position="34"/>
    </location>
</feature>
<evidence type="ECO:0000313" key="7">
    <source>
        <dbReference type="Proteomes" id="UP001608902"/>
    </source>
</evidence>
<dbReference type="PIRSF" id="PIRSF000077">
    <property type="entry name" value="Thioredoxin"/>
    <property type="match status" value="1"/>
</dbReference>
<evidence type="ECO:0000256" key="1">
    <source>
        <dbReference type="ARBA" id="ARBA00023157"/>
    </source>
</evidence>
<organism evidence="6 7">
    <name type="scientific">Gnathostoma spinigerum</name>
    <dbReference type="NCBI Taxonomy" id="75299"/>
    <lineage>
        <taxon>Eukaryota</taxon>
        <taxon>Metazoa</taxon>
        <taxon>Ecdysozoa</taxon>
        <taxon>Nematoda</taxon>
        <taxon>Chromadorea</taxon>
        <taxon>Rhabditida</taxon>
        <taxon>Spirurina</taxon>
        <taxon>Gnathostomatomorpha</taxon>
        <taxon>Gnathostomatoidea</taxon>
        <taxon>Gnathostomatidae</taxon>
        <taxon>Gnathostoma</taxon>
    </lineage>
</organism>
<evidence type="ECO:0000259" key="5">
    <source>
        <dbReference type="PROSITE" id="PS51352"/>
    </source>
</evidence>
<reference evidence="6 7" key="1">
    <citation type="submission" date="2024-08" db="EMBL/GenBank/DDBJ databases">
        <title>Gnathostoma spinigerum genome.</title>
        <authorList>
            <person name="Gonzalez-Bertolin B."/>
            <person name="Monzon S."/>
            <person name="Zaballos A."/>
            <person name="Jimenez P."/>
            <person name="Dekumyoy P."/>
            <person name="Varona S."/>
            <person name="Cuesta I."/>
            <person name="Sumanam S."/>
            <person name="Adisakwattana P."/>
            <person name="Gasser R.B."/>
            <person name="Hernandez-Gonzalez A."/>
            <person name="Young N.D."/>
            <person name="Perteguer M.J."/>
        </authorList>
    </citation>
    <scope>NUCLEOTIDE SEQUENCE [LARGE SCALE GENOMIC DNA]</scope>
    <source>
        <strain evidence="6">AL3</strain>
        <tissue evidence="6">Liver</tissue>
    </source>
</reference>
<dbReference type="Pfam" id="PF00085">
    <property type="entry name" value="Thioredoxin"/>
    <property type="match status" value="1"/>
</dbReference>
<sequence>MVVETPIGKDAFRKQLDDAGEKLVVVDFFATWCHPCKVMGPKFEKMSYEYGNKAVFIKIDIDAEEEVSDDYDINVMPTFILLKNGKPIARIEGNVPEELRKAIASNL</sequence>
<proteinExistence type="inferred from homology"/>
<comment type="caution">
    <text evidence="6">The sequence shown here is derived from an EMBL/GenBank/DDBJ whole genome shotgun (WGS) entry which is preliminary data.</text>
</comment>
<feature type="active site" description="Nucleophile" evidence="3">
    <location>
        <position position="33"/>
    </location>
</feature>
<evidence type="ECO:0000256" key="4">
    <source>
        <dbReference type="PIRSR" id="PIRSR000077-4"/>
    </source>
</evidence>
<keyword evidence="7" id="KW-1185">Reference proteome</keyword>
<dbReference type="InterPro" id="IPR036249">
    <property type="entry name" value="Thioredoxin-like_sf"/>
</dbReference>